<reference evidence="3 4" key="1">
    <citation type="submission" date="2013-02" db="EMBL/GenBank/DDBJ databases">
        <title>Genome sequence of Candida maltosa Xu316, a potential industrial strain for xylitol and ethanol production.</title>
        <authorList>
            <person name="Yu J."/>
            <person name="Wang Q."/>
            <person name="Geng X."/>
            <person name="Bao W."/>
            <person name="He P."/>
            <person name="Cai J."/>
        </authorList>
    </citation>
    <scope>NUCLEOTIDE SEQUENCE [LARGE SCALE GENOMIC DNA]</scope>
    <source>
        <strain evidence="4">Xu316</strain>
    </source>
</reference>
<feature type="compositionally biased region" description="Low complexity" evidence="2">
    <location>
        <begin position="229"/>
        <end position="252"/>
    </location>
</feature>
<feature type="compositionally biased region" description="Low complexity" evidence="2">
    <location>
        <begin position="355"/>
        <end position="379"/>
    </location>
</feature>
<name>M3K3K2_CANMX</name>
<dbReference type="eggNOG" id="KOG0504">
    <property type="taxonomic scope" value="Eukaryota"/>
</dbReference>
<dbReference type="InterPro" id="IPR036770">
    <property type="entry name" value="Ankyrin_rpt-contain_sf"/>
</dbReference>
<feature type="compositionally biased region" description="Polar residues" evidence="2">
    <location>
        <begin position="258"/>
        <end position="274"/>
    </location>
</feature>
<protein>
    <submittedName>
        <fullName evidence="3">Uncharacterized protein</fullName>
    </submittedName>
</protein>
<dbReference type="HOGENOM" id="CLU_468501_0_0_1"/>
<dbReference type="AlphaFoldDB" id="M3K3K2"/>
<dbReference type="OrthoDB" id="823504at2759"/>
<keyword evidence="4" id="KW-1185">Reference proteome</keyword>
<accession>M3K3K2</accession>
<dbReference type="STRING" id="1245528.M3K3K2"/>
<evidence type="ECO:0000256" key="2">
    <source>
        <dbReference type="SAM" id="MobiDB-lite"/>
    </source>
</evidence>
<comment type="caution">
    <text evidence="3">The sequence shown here is derived from an EMBL/GenBank/DDBJ whole genome shotgun (WGS) entry which is preliminary data.</text>
</comment>
<dbReference type="SUPFAM" id="SSF48403">
    <property type="entry name" value="Ankyrin repeat"/>
    <property type="match status" value="1"/>
</dbReference>
<dbReference type="Pfam" id="PF12796">
    <property type="entry name" value="Ank_2"/>
    <property type="match status" value="1"/>
</dbReference>
<feature type="compositionally biased region" description="Low complexity" evidence="2">
    <location>
        <begin position="459"/>
        <end position="469"/>
    </location>
</feature>
<dbReference type="Gene3D" id="1.25.40.20">
    <property type="entry name" value="Ankyrin repeat-containing domain"/>
    <property type="match status" value="1"/>
</dbReference>
<organism evidence="3 4">
    <name type="scientific">Candida maltosa (strain Xu316)</name>
    <name type="common">Yeast</name>
    <dbReference type="NCBI Taxonomy" id="1245528"/>
    <lineage>
        <taxon>Eukaryota</taxon>
        <taxon>Fungi</taxon>
        <taxon>Dikarya</taxon>
        <taxon>Ascomycota</taxon>
        <taxon>Saccharomycotina</taxon>
        <taxon>Pichiomycetes</taxon>
        <taxon>Debaryomycetaceae</taxon>
        <taxon>Candida/Lodderomyces clade</taxon>
        <taxon>Candida</taxon>
    </lineage>
</organism>
<feature type="compositionally biased region" description="Polar residues" evidence="2">
    <location>
        <begin position="281"/>
        <end position="298"/>
    </location>
</feature>
<gene>
    <name evidence="3" type="ORF">G210_5927</name>
</gene>
<keyword evidence="1" id="KW-0040">ANK repeat</keyword>
<dbReference type="InterPro" id="IPR002110">
    <property type="entry name" value="Ankyrin_rpt"/>
</dbReference>
<feature type="compositionally biased region" description="Polar residues" evidence="2">
    <location>
        <begin position="330"/>
        <end position="346"/>
    </location>
</feature>
<dbReference type="PROSITE" id="PS50088">
    <property type="entry name" value="ANK_REPEAT"/>
    <property type="match status" value="1"/>
</dbReference>
<feature type="compositionally biased region" description="Polar residues" evidence="2">
    <location>
        <begin position="436"/>
        <end position="447"/>
    </location>
</feature>
<feature type="region of interest" description="Disordered" evidence="2">
    <location>
        <begin position="321"/>
        <end position="472"/>
    </location>
</feature>
<sequence>MEKNHLQTLHYLLQEFPGKLWINSRGGSLKSTPLHYSCTYNFKEGTKLLLEFGAKWDIQDSNGDTCLHLCFQYGSIGCLYELIKYIVVHSDTKEEAESRIRALEKVKNKNDWRAKDYSLSFDLLTQYEEFKKDLLAQDHNSLCDLQKATLPPLPTSDASTMYSANKILASPIISMSSQVDDKKFQGRQHSQSLPPEYPIRPPAVVRKRSNTAFIYKPPPSTLSTVNQVPSPRSTAPSITATTPTTPQTVHSSLKGVTISPSIRNNNGQAAYNSGTDDEPASPQSIISTTSSFNASPNYKTGPRKKSFSFSKSAALPPIASDNAMWPSFSEEPTTTNCQPIPQTQARPSELRPRKSSSASSIAARVAFNSSRSSLNNQSESPRKKQESRTNLNNGHSNSLNSSSSIGSMTSSSSGSVTIGGSVTTTTNNGSLRKTKSSGTLPTGSIYPTTNGTTNGGVNGSTTSLNSNGSDNLKKFSVHSISFSRVR</sequence>
<proteinExistence type="predicted"/>
<dbReference type="OMA" id="LHLCFQY"/>
<evidence type="ECO:0000313" key="4">
    <source>
        <dbReference type="Proteomes" id="UP000011777"/>
    </source>
</evidence>
<dbReference type="Proteomes" id="UP000011777">
    <property type="component" value="Unassembled WGS sequence"/>
</dbReference>
<feature type="repeat" description="ANK" evidence="1">
    <location>
        <begin position="29"/>
        <end position="61"/>
    </location>
</feature>
<evidence type="ECO:0000313" key="3">
    <source>
        <dbReference type="EMBL" id="EMG49324.1"/>
    </source>
</evidence>
<feature type="region of interest" description="Disordered" evidence="2">
    <location>
        <begin position="215"/>
        <end position="308"/>
    </location>
</feature>
<feature type="compositionally biased region" description="Low complexity" evidence="2">
    <location>
        <begin position="389"/>
        <end position="430"/>
    </location>
</feature>
<dbReference type="EMBL" id="AOGT01000725">
    <property type="protein sequence ID" value="EMG49324.1"/>
    <property type="molecule type" value="Genomic_DNA"/>
</dbReference>
<dbReference type="SMART" id="SM00248">
    <property type="entry name" value="ANK"/>
    <property type="match status" value="2"/>
</dbReference>
<evidence type="ECO:0000256" key="1">
    <source>
        <dbReference type="PROSITE-ProRule" id="PRU00023"/>
    </source>
</evidence>